<feature type="compositionally biased region" description="Basic residues" evidence="1">
    <location>
        <begin position="62"/>
        <end position="77"/>
    </location>
</feature>
<accession>A0A0A2JS40</accession>
<feature type="region of interest" description="Disordered" evidence="1">
    <location>
        <begin position="1"/>
        <end position="82"/>
    </location>
</feature>
<feature type="compositionally biased region" description="Low complexity" evidence="1">
    <location>
        <begin position="174"/>
        <end position="192"/>
    </location>
</feature>
<feature type="region of interest" description="Disordered" evidence="1">
    <location>
        <begin position="246"/>
        <end position="270"/>
    </location>
</feature>
<dbReference type="GeneID" id="27679433"/>
<feature type="compositionally biased region" description="Polar residues" evidence="1">
    <location>
        <begin position="10"/>
        <end position="22"/>
    </location>
</feature>
<feature type="compositionally biased region" description="Polar residues" evidence="1">
    <location>
        <begin position="99"/>
        <end position="115"/>
    </location>
</feature>
<dbReference type="VEuPathDB" id="FungiDB:PEXP_098390"/>
<feature type="region of interest" description="Disordered" evidence="1">
    <location>
        <begin position="167"/>
        <end position="233"/>
    </location>
</feature>
<gene>
    <name evidence="2" type="ORF">PEX2_067420</name>
</gene>
<organism evidence="2 3">
    <name type="scientific">Penicillium expansum</name>
    <name type="common">Blue mold rot fungus</name>
    <dbReference type="NCBI Taxonomy" id="27334"/>
    <lineage>
        <taxon>Eukaryota</taxon>
        <taxon>Fungi</taxon>
        <taxon>Dikarya</taxon>
        <taxon>Ascomycota</taxon>
        <taxon>Pezizomycotina</taxon>
        <taxon>Eurotiomycetes</taxon>
        <taxon>Eurotiomycetidae</taxon>
        <taxon>Eurotiales</taxon>
        <taxon>Aspergillaceae</taxon>
        <taxon>Penicillium</taxon>
    </lineage>
</organism>
<evidence type="ECO:0000256" key="1">
    <source>
        <dbReference type="SAM" id="MobiDB-lite"/>
    </source>
</evidence>
<dbReference type="RefSeq" id="XP_016599726.1">
    <property type="nucleotide sequence ID" value="XM_016744013.1"/>
</dbReference>
<feature type="region of interest" description="Disordered" evidence="1">
    <location>
        <begin position="99"/>
        <end position="118"/>
    </location>
</feature>
<keyword evidence="3" id="KW-1185">Reference proteome</keyword>
<feature type="compositionally biased region" description="Pro residues" evidence="1">
    <location>
        <begin position="26"/>
        <end position="35"/>
    </location>
</feature>
<evidence type="ECO:0000313" key="2">
    <source>
        <dbReference type="EMBL" id="KGO58232.1"/>
    </source>
</evidence>
<dbReference type="AlphaFoldDB" id="A0A0A2JS40"/>
<reference evidence="2 3" key="1">
    <citation type="journal article" date="2015" name="Mol. Plant Microbe Interact.">
        <title>Genome, transcriptome, and functional analyses of Penicillium expansum provide new insights into secondary metabolism and pathogenicity.</title>
        <authorList>
            <person name="Ballester A.R."/>
            <person name="Marcet-Houben M."/>
            <person name="Levin E."/>
            <person name="Sela N."/>
            <person name="Selma-Lazaro C."/>
            <person name="Carmona L."/>
            <person name="Wisniewski M."/>
            <person name="Droby S."/>
            <person name="Gonzalez-Candelas L."/>
            <person name="Gabaldon T."/>
        </authorList>
    </citation>
    <scope>NUCLEOTIDE SEQUENCE [LARGE SCALE GENOMIC DNA]</scope>
    <source>
        <strain evidence="2 3">MD-8</strain>
    </source>
</reference>
<feature type="compositionally biased region" description="Polar residues" evidence="1">
    <location>
        <begin position="42"/>
        <end position="61"/>
    </location>
</feature>
<dbReference type="Proteomes" id="UP000030143">
    <property type="component" value="Unassembled WGS sequence"/>
</dbReference>
<dbReference type="EMBL" id="JQFZ01000121">
    <property type="protein sequence ID" value="KGO58232.1"/>
    <property type="molecule type" value="Genomic_DNA"/>
</dbReference>
<protein>
    <submittedName>
        <fullName evidence="2">Uncharacterized protein</fullName>
    </submittedName>
</protein>
<sequence>MAPQLAPQHLTANPPQAGTPQERSAMPPPSAPPVIGPAGRGQPTSPQTASNALPTANQTNKPARKVKKGPKNTRKHPLPTLSCEEKELRAVVGVRLTLPVNQNPTPSFSASTEDPVSSLPTFDSFSDLDSDDELNCLVIFHPATSAVHMADKCQRVNADRGLQPLQSTPQAANAKTQIGTAAKGAKGATGKQTSKKRPSTEDTTEARATATPQRNQPVAAPGAQGMAPQRPGLPFTQEHLAQITPQQRAQFETHMQRHQSQNRERPTRKAYAYLTRAEGRYDQIA</sequence>
<name>A0A0A2JS40_PENEN</name>
<comment type="caution">
    <text evidence="2">The sequence shown here is derived from an EMBL/GenBank/DDBJ whole genome shotgun (WGS) entry which is preliminary data.</text>
</comment>
<dbReference type="HOGENOM" id="CLU_976967_0_0_1"/>
<evidence type="ECO:0000313" key="3">
    <source>
        <dbReference type="Proteomes" id="UP000030143"/>
    </source>
</evidence>
<proteinExistence type="predicted"/>